<dbReference type="EMBL" id="JAWDIE010000033">
    <property type="protein sequence ID" value="MEJ7139550.1"/>
    <property type="molecule type" value="Genomic_DNA"/>
</dbReference>
<gene>
    <name evidence="1" type="ORF">RV045_14080</name>
</gene>
<dbReference type="Proteomes" id="UP001364695">
    <property type="component" value="Unassembled WGS sequence"/>
</dbReference>
<reference evidence="1" key="1">
    <citation type="submission" date="2023-10" db="EMBL/GenBank/DDBJ databases">
        <title>Amphibacter perezi, gen. nov., sp. nov. a novel taxa of the family Comamonadaceae, class Betaproteobacteria isolated from the skin microbiota of Pelophylax perezi from different populations.</title>
        <authorList>
            <person name="Costa S."/>
            <person name="Proenca D.N."/>
            <person name="Lopes I."/>
            <person name="Morais P.V."/>
        </authorList>
    </citation>
    <scope>NUCLEOTIDE SEQUENCE</scope>
    <source>
        <strain evidence="1">SL12-8</strain>
    </source>
</reference>
<evidence type="ECO:0000313" key="1">
    <source>
        <dbReference type="EMBL" id="MEJ7139550.1"/>
    </source>
</evidence>
<accession>A0ACC6P5S0</accession>
<name>A0ACC6P5S0_9BURK</name>
<comment type="caution">
    <text evidence="1">The sequence shown here is derived from an EMBL/GenBank/DDBJ whole genome shotgun (WGS) entry which is preliminary data.</text>
</comment>
<proteinExistence type="predicted"/>
<protein>
    <submittedName>
        <fullName evidence="1">Uncharacterized protein</fullName>
    </submittedName>
</protein>
<keyword evidence="2" id="KW-1185">Reference proteome</keyword>
<organism evidence="1 2">
    <name type="scientific">Amphibiibacter pelophylacis</name>
    <dbReference type="NCBI Taxonomy" id="1799477"/>
    <lineage>
        <taxon>Bacteria</taxon>
        <taxon>Pseudomonadati</taxon>
        <taxon>Pseudomonadota</taxon>
        <taxon>Betaproteobacteria</taxon>
        <taxon>Burkholderiales</taxon>
        <taxon>Sphaerotilaceae</taxon>
        <taxon>Amphibiibacter</taxon>
    </lineage>
</organism>
<evidence type="ECO:0000313" key="2">
    <source>
        <dbReference type="Proteomes" id="UP001364695"/>
    </source>
</evidence>
<sequence>MTSPAPRMDAAQFERVASKCKRWSERSLGVAKALIVEGASLSEAAAAHSMSPQQANVIRGRFLAKAEDLRIEEFMSREKPKLAGSALEPYSAQMQTLRDKGYTIEQIVAFLKESGVSTSPTTVRTFLRSNRA</sequence>